<dbReference type="AlphaFoldDB" id="A0A0U3AZN7"/>
<dbReference type="Gene3D" id="3.90.1150.10">
    <property type="entry name" value="Aspartate Aminotransferase, domain 1"/>
    <property type="match status" value="1"/>
</dbReference>
<dbReference type="InterPro" id="IPR001597">
    <property type="entry name" value="ArAA_b-elim_lyase/Thr_aldolase"/>
</dbReference>
<feature type="domain" description="Aromatic amino acid beta-eliminating lyase/threonine aldolase" evidence="5">
    <location>
        <begin position="49"/>
        <end position="291"/>
    </location>
</feature>
<name>A0A0U3AZN7_9ALTE</name>
<dbReference type="Proteomes" id="UP000068447">
    <property type="component" value="Chromosome"/>
</dbReference>
<gene>
    <name evidence="6" type="ORF">AT746_08690</name>
</gene>
<dbReference type="KEGG" id="lal:AT746_08690"/>
<dbReference type="GO" id="GO:0006545">
    <property type="term" value="P:glycine biosynthetic process"/>
    <property type="evidence" value="ECO:0007669"/>
    <property type="project" value="TreeGrafter"/>
</dbReference>
<keyword evidence="4" id="KW-0663">Pyridoxal phosphate</keyword>
<dbReference type="PROSITE" id="PS51257">
    <property type="entry name" value="PROKAR_LIPOPROTEIN"/>
    <property type="match status" value="1"/>
</dbReference>
<reference evidence="6 7" key="1">
    <citation type="submission" date="2015-12" db="EMBL/GenBank/DDBJ databases">
        <title>Complete genome of Lacimicrobium alkaliphilum KCTC 32984.</title>
        <authorList>
            <person name="Kim S.-G."/>
            <person name="Lee Y.-J."/>
        </authorList>
    </citation>
    <scope>NUCLEOTIDE SEQUENCE [LARGE SCALE GENOMIC DNA]</scope>
    <source>
        <strain evidence="6 7">YelD216</strain>
    </source>
</reference>
<dbReference type="SUPFAM" id="SSF53383">
    <property type="entry name" value="PLP-dependent transferases"/>
    <property type="match status" value="1"/>
</dbReference>
<dbReference type="InterPro" id="IPR015424">
    <property type="entry name" value="PyrdxlP-dep_Trfase"/>
</dbReference>
<sequence length="374" mass="41972">MPVMKNTPQQAYTAAFAACPLRLHRHRPQSLKLTLEQIADDTGIAENADYYGQGKLIEDFEQQVARLLGKTSGLFLPSGTLAQPMALKIWADAVSNANIALHPTSHLILHEQSGYEALWHLKGHLWGQSDNLPTLSELQELTRTQPLSSVLMELPLREIGGQLPDWDDVVEQCHWARSQGIKLHLDGARLWQCPAAWNKNLAGIATLFDSVYVSFYKDLGGMAGAMLLGDATFIDQARIWQRRAGANLHTLAPYVISARAGLEKHLPQMPQRHEQAKWLAKQLNALPGVHTWPEIPDTSMFRLRLRCKPEVFFRLACHWIDEHQIGLIPPPYAVSEYEICSEISIGDGFNALPAAQWQQWLEKFSKEVLAGCQL</sequence>
<evidence type="ECO:0000256" key="3">
    <source>
        <dbReference type="ARBA" id="ARBA00011881"/>
    </source>
</evidence>
<keyword evidence="7" id="KW-1185">Reference proteome</keyword>
<dbReference type="InterPro" id="IPR015421">
    <property type="entry name" value="PyrdxlP-dep_Trfase_major"/>
</dbReference>
<dbReference type="OrthoDB" id="9774495at2"/>
<dbReference type="STRING" id="1526571.AT746_08690"/>
<accession>A0A0U3AZN7</accession>
<dbReference type="Gene3D" id="3.40.640.10">
    <property type="entry name" value="Type I PLP-dependent aspartate aminotransferase-like (Major domain)"/>
    <property type="match status" value="1"/>
</dbReference>
<dbReference type="GO" id="GO:0006567">
    <property type="term" value="P:L-threonine catabolic process"/>
    <property type="evidence" value="ECO:0007669"/>
    <property type="project" value="TreeGrafter"/>
</dbReference>
<comment type="similarity">
    <text evidence="2">Belongs to the threonine aldolase family.</text>
</comment>
<evidence type="ECO:0000256" key="4">
    <source>
        <dbReference type="ARBA" id="ARBA00022898"/>
    </source>
</evidence>
<dbReference type="GO" id="GO:0008732">
    <property type="term" value="F:L-allo-threonine aldolase activity"/>
    <property type="evidence" value="ECO:0007669"/>
    <property type="project" value="TreeGrafter"/>
</dbReference>
<evidence type="ECO:0000259" key="5">
    <source>
        <dbReference type="Pfam" id="PF01212"/>
    </source>
</evidence>
<dbReference type="GO" id="GO:0005829">
    <property type="term" value="C:cytosol"/>
    <property type="evidence" value="ECO:0007669"/>
    <property type="project" value="TreeGrafter"/>
</dbReference>
<protein>
    <recommendedName>
        <fullName evidence="5">Aromatic amino acid beta-eliminating lyase/threonine aldolase domain-containing protein</fullName>
    </recommendedName>
</protein>
<dbReference type="RefSeq" id="WP_062479239.1">
    <property type="nucleotide sequence ID" value="NZ_CP013650.1"/>
</dbReference>
<dbReference type="Pfam" id="PF01212">
    <property type="entry name" value="Beta_elim_lyase"/>
    <property type="match status" value="1"/>
</dbReference>
<evidence type="ECO:0000256" key="2">
    <source>
        <dbReference type="ARBA" id="ARBA00006966"/>
    </source>
</evidence>
<dbReference type="PANTHER" id="PTHR48097">
    <property type="entry name" value="L-THREONINE ALDOLASE-RELATED"/>
    <property type="match status" value="1"/>
</dbReference>
<comment type="subunit">
    <text evidence="3">Homotetramer.</text>
</comment>
<dbReference type="EMBL" id="CP013650">
    <property type="protein sequence ID" value="ALS98320.1"/>
    <property type="molecule type" value="Genomic_DNA"/>
</dbReference>
<dbReference type="PANTHER" id="PTHR48097:SF9">
    <property type="entry name" value="L-THREONINE ALDOLASE"/>
    <property type="match status" value="1"/>
</dbReference>
<comment type="cofactor">
    <cofactor evidence="1">
        <name>pyridoxal 5'-phosphate</name>
        <dbReference type="ChEBI" id="CHEBI:597326"/>
    </cofactor>
</comment>
<dbReference type="InterPro" id="IPR015422">
    <property type="entry name" value="PyrdxlP-dep_Trfase_small"/>
</dbReference>
<proteinExistence type="inferred from homology"/>
<evidence type="ECO:0000313" key="6">
    <source>
        <dbReference type="EMBL" id="ALS98320.1"/>
    </source>
</evidence>
<evidence type="ECO:0000256" key="1">
    <source>
        <dbReference type="ARBA" id="ARBA00001933"/>
    </source>
</evidence>
<evidence type="ECO:0000313" key="7">
    <source>
        <dbReference type="Proteomes" id="UP000068447"/>
    </source>
</evidence>
<organism evidence="6 7">
    <name type="scientific">Lacimicrobium alkaliphilum</name>
    <dbReference type="NCBI Taxonomy" id="1526571"/>
    <lineage>
        <taxon>Bacteria</taxon>
        <taxon>Pseudomonadati</taxon>
        <taxon>Pseudomonadota</taxon>
        <taxon>Gammaproteobacteria</taxon>
        <taxon>Alteromonadales</taxon>
        <taxon>Alteromonadaceae</taxon>
        <taxon>Lacimicrobium</taxon>
    </lineage>
</organism>